<evidence type="ECO:0000256" key="3">
    <source>
        <dbReference type="ARBA" id="ARBA00008169"/>
    </source>
</evidence>
<protein>
    <submittedName>
        <fullName evidence="14">CPIN1 protein</fullName>
    </submittedName>
</protein>
<dbReference type="EMBL" id="JAAWVQ010172217">
    <property type="protein sequence ID" value="MBN3288104.1"/>
    <property type="molecule type" value="Genomic_DNA"/>
</dbReference>
<keyword evidence="7" id="KW-0001">2Fe-2S</keyword>
<proteinExistence type="inferred from homology"/>
<keyword evidence="10" id="KW-0411">Iron-sulfur</keyword>
<dbReference type="InterPro" id="IPR046408">
    <property type="entry name" value="CIAPIN1"/>
</dbReference>
<name>A0ABS2YNQ4_POLSP</name>
<dbReference type="HAMAP" id="MF_03115">
    <property type="entry name" value="Anamorsin"/>
    <property type="match status" value="1"/>
</dbReference>
<dbReference type="InterPro" id="IPR049011">
    <property type="entry name" value="Anamorsin_N_metazoan"/>
</dbReference>
<evidence type="ECO:0000256" key="10">
    <source>
        <dbReference type="ARBA" id="ARBA00023014"/>
    </source>
</evidence>
<evidence type="ECO:0000256" key="8">
    <source>
        <dbReference type="ARBA" id="ARBA00022723"/>
    </source>
</evidence>
<keyword evidence="11" id="KW-0496">Mitochondrion</keyword>
<sequence>MSGLGMRAGERVVLVWGLPSSHEALKELAQSVEAAGSGVRVSLENVDRLLLSSHAPSSCDLVLSGLVPGSALIHSSEILDEIARIMKPGGSLILAEPVTTTVEMGFSFAITFIIFLFVSKVKNDPLYAEEIASVTGYQGNSLLRLIRQISASKPNFELGSPTQLKLSFGMKSAKSEKPALDPNAAKMWTLSANDIDDDDVDLRRPDLASLKATSCGDGAGQKKKACKNCSCGLAEELEQESKSSKDIKKDIKKDTQPKSACGSCYLGDAFRCASCPYMGMPAFKPGEDPAAGEPAQRCIELHMIPYENTQNPSRMLLHSVHQPTLQAVNLAPRIQGAFIPTVTEDTALQSTQNH</sequence>
<keyword evidence="5" id="KW-0963">Cytoplasm</keyword>
<evidence type="ECO:0000256" key="11">
    <source>
        <dbReference type="ARBA" id="ARBA00023128"/>
    </source>
</evidence>
<evidence type="ECO:0000256" key="1">
    <source>
        <dbReference type="ARBA" id="ARBA00001966"/>
    </source>
</evidence>
<evidence type="ECO:0000313" key="15">
    <source>
        <dbReference type="Proteomes" id="UP001166093"/>
    </source>
</evidence>
<organism evidence="14 15">
    <name type="scientific">Polyodon spathula</name>
    <name type="common">North American paddlefish</name>
    <name type="synonym">Squalus spathula</name>
    <dbReference type="NCBI Taxonomy" id="7913"/>
    <lineage>
        <taxon>Eukaryota</taxon>
        <taxon>Metazoa</taxon>
        <taxon>Chordata</taxon>
        <taxon>Craniata</taxon>
        <taxon>Vertebrata</taxon>
        <taxon>Euteleostomi</taxon>
        <taxon>Actinopterygii</taxon>
        <taxon>Chondrostei</taxon>
        <taxon>Acipenseriformes</taxon>
        <taxon>Polyodontidae</taxon>
        <taxon>Polyodon</taxon>
    </lineage>
</organism>
<comment type="similarity">
    <text evidence="3">Belongs to the anamorsin family.</text>
</comment>
<dbReference type="Gene3D" id="3.40.50.150">
    <property type="entry name" value="Vaccinia Virus protein VP39"/>
    <property type="match status" value="1"/>
</dbReference>
<evidence type="ECO:0000256" key="2">
    <source>
        <dbReference type="ARBA" id="ARBA00004496"/>
    </source>
</evidence>
<keyword evidence="8" id="KW-0479">Metal-binding</keyword>
<keyword evidence="15" id="KW-1185">Reference proteome</keyword>
<comment type="subcellular location">
    <subcellularLocation>
        <location evidence="2">Cytoplasm</location>
    </subcellularLocation>
</comment>
<evidence type="ECO:0000256" key="5">
    <source>
        <dbReference type="ARBA" id="ARBA00022490"/>
    </source>
</evidence>
<gene>
    <name evidence="14" type="primary">Ciapin1_0</name>
    <name evidence="14" type="ORF">GTO93_0017011</name>
</gene>
<dbReference type="PANTHER" id="PTHR13273">
    <property type="entry name" value="ANAMORSIN"/>
    <property type="match status" value="1"/>
</dbReference>
<evidence type="ECO:0000256" key="4">
    <source>
        <dbReference type="ARBA" id="ARBA00022485"/>
    </source>
</evidence>
<evidence type="ECO:0000259" key="12">
    <source>
        <dbReference type="Pfam" id="PF05093"/>
    </source>
</evidence>
<dbReference type="PANTHER" id="PTHR13273:SF14">
    <property type="entry name" value="ANAMORSIN"/>
    <property type="match status" value="1"/>
</dbReference>
<evidence type="ECO:0000256" key="7">
    <source>
        <dbReference type="ARBA" id="ARBA00022714"/>
    </source>
</evidence>
<accession>A0ABS2YNQ4</accession>
<feature type="domain" description="Anamorsin N-terminal" evidence="13">
    <location>
        <begin position="9"/>
        <end position="160"/>
    </location>
</feature>
<feature type="domain" description="Anamorsin C-terminal" evidence="12">
    <location>
        <begin position="211"/>
        <end position="288"/>
    </location>
</feature>
<dbReference type="InterPro" id="IPR029063">
    <property type="entry name" value="SAM-dependent_MTases_sf"/>
</dbReference>
<comment type="caution">
    <text evidence="14">The sequence shown here is derived from an EMBL/GenBank/DDBJ whole genome shotgun (WGS) entry which is preliminary data.</text>
</comment>
<keyword evidence="6" id="KW-0053">Apoptosis</keyword>
<dbReference type="InterPro" id="IPR007785">
    <property type="entry name" value="Anamorsin"/>
</dbReference>
<comment type="cofactor">
    <cofactor evidence="1">
        <name>[4Fe-4S] cluster</name>
        <dbReference type="ChEBI" id="CHEBI:49883"/>
    </cofactor>
</comment>
<evidence type="ECO:0000313" key="14">
    <source>
        <dbReference type="EMBL" id="MBN3288104.1"/>
    </source>
</evidence>
<evidence type="ECO:0000256" key="6">
    <source>
        <dbReference type="ARBA" id="ARBA00022703"/>
    </source>
</evidence>
<dbReference type="CDD" id="cd02440">
    <property type="entry name" value="AdoMet_MTases"/>
    <property type="match status" value="1"/>
</dbReference>
<feature type="non-terminal residue" evidence="14">
    <location>
        <position position="1"/>
    </location>
</feature>
<dbReference type="SUPFAM" id="SSF53335">
    <property type="entry name" value="S-adenosyl-L-methionine-dependent methyltransferases"/>
    <property type="match status" value="1"/>
</dbReference>
<keyword evidence="9" id="KW-0408">Iron</keyword>
<evidence type="ECO:0000259" key="13">
    <source>
        <dbReference type="Pfam" id="PF20922"/>
    </source>
</evidence>
<evidence type="ECO:0000256" key="9">
    <source>
        <dbReference type="ARBA" id="ARBA00023004"/>
    </source>
</evidence>
<dbReference type="Pfam" id="PF05093">
    <property type="entry name" value="CIAPIN1"/>
    <property type="match status" value="1"/>
</dbReference>
<dbReference type="Proteomes" id="UP001166093">
    <property type="component" value="Unassembled WGS sequence"/>
</dbReference>
<keyword evidence="4" id="KW-0004">4Fe-4S</keyword>
<dbReference type="Pfam" id="PF20922">
    <property type="entry name" value="Anamorsin_N"/>
    <property type="match status" value="1"/>
</dbReference>
<reference evidence="14" key="1">
    <citation type="journal article" date="2021" name="Cell">
        <title>Tracing the genetic footprints of vertebrate landing in non-teleost ray-finned fishes.</title>
        <authorList>
            <person name="Bi X."/>
            <person name="Wang K."/>
            <person name="Yang L."/>
            <person name="Pan H."/>
            <person name="Jiang H."/>
            <person name="Wei Q."/>
            <person name="Fang M."/>
            <person name="Yu H."/>
            <person name="Zhu C."/>
            <person name="Cai Y."/>
            <person name="He Y."/>
            <person name="Gan X."/>
            <person name="Zeng H."/>
            <person name="Yu D."/>
            <person name="Zhu Y."/>
            <person name="Jiang H."/>
            <person name="Qiu Q."/>
            <person name="Yang H."/>
            <person name="Zhang Y.E."/>
            <person name="Wang W."/>
            <person name="Zhu M."/>
            <person name="He S."/>
            <person name="Zhang G."/>
        </authorList>
    </citation>
    <scope>NUCLEOTIDE SEQUENCE</scope>
    <source>
        <strain evidence="14">Pddl_001</strain>
    </source>
</reference>
<feature type="non-terminal residue" evidence="14">
    <location>
        <position position="354"/>
    </location>
</feature>